<name>A0ABX2GGU2_9FIRM</name>
<dbReference type="Pfam" id="PF05524">
    <property type="entry name" value="PEP-utilisers_N"/>
    <property type="match status" value="1"/>
</dbReference>
<dbReference type="InterPro" id="IPR050499">
    <property type="entry name" value="PEP-utilizing_PTS_enzyme"/>
</dbReference>
<dbReference type="EMBL" id="JAAITQ010000038">
    <property type="protein sequence ID" value="NSE17596.1"/>
    <property type="molecule type" value="Genomic_DNA"/>
</dbReference>
<dbReference type="InterPro" id="IPR036618">
    <property type="entry name" value="PtsI_HPr-bd_sf"/>
</dbReference>
<evidence type="ECO:0000256" key="4">
    <source>
        <dbReference type="ARBA" id="ARBA00004496"/>
    </source>
</evidence>
<comment type="similarity">
    <text evidence="5 17">Belongs to the PEP-utilizing enzyme family.</text>
</comment>
<dbReference type="EC" id="2.7.3.9" evidence="6 17"/>
<comment type="cofactor">
    <cofactor evidence="2 17">
        <name>Mg(2+)</name>
        <dbReference type="ChEBI" id="CHEBI:18420"/>
    </cofactor>
</comment>
<evidence type="ECO:0000259" key="19">
    <source>
        <dbReference type="Pfam" id="PF00391"/>
    </source>
</evidence>
<keyword evidence="15 17" id="KW-0460">Magnesium</keyword>
<keyword evidence="18" id="KW-0175">Coiled coil</keyword>
<sequence>MQYFQGKSVYKGIVMGPVAVLKKNDYQVKRARIEDPEAEVKRVKEAVEVSKKQLGRLYDKAVREVGEASAAIFEVHQMMLEDEDYLESMENMIRIELVNAEYAVAATGDNFAEMFAAMDDEYMKARSADVKDISERLVRNLSGEGDNDLSSMEPSIIVADDLSPSETVQMDKEKILAFVTVHGSTNSHTAILARMMNIPALIGVPMDLNSLKTGMMAVVDGFSGQVIFEPEEDVQKETEKRMQEEAEKQKLLEELKGKENITPDGRKINIYANIGSVGDLGYVMENDAGGIGLFRSEFLYLGRNDFPTEEEQFQAYKQAVQTMAGKKVIIRTLDIGADKQVEYFNLGKEENPALGYRAIRICLKQPEIFKAQLRALFRAAVYGNLSVMYPMITSTEEVEKIYAIVAEVEEELKKQEVQYKIPEQGIMIETPAAVMISDRLAEMVDFFSIGTNDLTQYTLAIDRQNEQLDDFYNAHHEAVLRMIRMVVENAHKCGKWAGICGELGADLTLTEQFVRMGVDELSVAPSMILKLRKIVREMKAEE</sequence>
<dbReference type="RefSeq" id="WP_173830336.1">
    <property type="nucleotide sequence ID" value="NZ_JAAITQ010000038.1"/>
</dbReference>
<dbReference type="Proteomes" id="UP000768180">
    <property type="component" value="Unassembled WGS sequence"/>
</dbReference>
<keyword evidence="11 17" id="KW-0808">Transferase</keyword>
<keyword evidence="14 17" id="KW-0418">Kinase</keyword>
<dbReference type="PRINTS" id="PR01736">
    <property type="entry name" value="PHPHTRNFRASE"/>
</dbReference>
<evidence type="ECO:0000256" key="10">
    <source>
        <dbReference type="ARBA" id="ARBA00022597"/>
    </source>
</evidence>
<evidence type="ECO:0000313" key="22">
    <source>
        <dbReference type="EMBL" id="NSE17596.1"/>
    </source>
</evidence>
<dbReference type="InterPro" id="IPR024692">
    <property type="entry name" value="PTS_EI"/>
</dbReference>
<dbReference type="InterPro" id="IPR000121">
    <property type="entry name" value="PEP_util_C"/>
</dbReference>
<evidence type="ECO:0000256" key="14">
    <source>
        <dbReference type="ARBA" id="ARBA00022777"/>
    </source>
</evidence>
<dbReference type="NCBIfam" id="TIGR01417">
    <property type="entry name" value="PTS_I_fam"/>
    <property type="match status" value="1"/>
</dbReference>
<dbReference type="InterPro" id="IPR015813">
    <property type="entry name" value="Pyrv/PenolPyrv_kinase-like_dom"/>
</dbReference>
<feature type="domain" description="PEP-utilising enzyme mobile" evidence="19">
    <location>
        <begin position="153"/>
        <end position="224"/>
    </location>
</feature>
<evidence type="ECO:0000256" key="12">
    <source>
        <dbReference type="ARBA" id="ARBA00022683"/>
    </source>
</evidence>
<evidence type="ECO:0000259" key="20">
    <source>
        <dbReference type="Pfam" id="PF02896"/>
    </source>
</evidence>
<keyword evidence="8 17" id="KW-0813">Transport</keyword>
<dbReference type="Gene3D" id="3.50.30.10">
    <property type="entry name" value="Phosphohistidine domain"/>
    <property type="match status" value="1"/>
</dbReference>
<feature type="domain" description="PEP-utilising enzyme C-terminal" evidence="20">
    <location>
        <begin position="252"/>
        <end position="538"/>
    </location>
</feature>
<feature type="domain" description="Phosphotransferase system enzyme I N-terminal" evidence="21">
    <location>
        <begin position="5"/>
        <end position="126"/>
    </location>
</feature>
<dbReference type="InterPro" id="IPR023151">
    <property type="entry name" value="PEP_util_CS"/>
</dbReference>
<keyword evidence="23" id="KW-1185">Reference proteome</keyword>
<dbReference type="PANTHER" id="PTHR46244">
    <property type="entry name" value="PHOSPHOENOLPYRUVATE-PROTEIN PHOSPHOTRANSFERASE"/>
    <property type="match status" value="1"/>
</dbReference>
<dbReference type="InterPro" id="IPR008279">
    <property type="entry name" value="PEP-util_enz_mobile_dom"/>
</dbReference>
<gene>
    <name evidence="22" type="primary">ptsP</name>
    <name evidence="22" type="ORF">G5B05_14615</name>
</gene>
<evidence type="ECO:0000256" key="2">
    <source>
        <dbReference type="ARBA" id="ARBA00001946"/>
    </source>
</evidence>
<organism evidence="22 23">
    <name type="scientific">Fusicatenibacter saccharivorans</name>
    <dbReference type="NCBI Taxonomy" id="1150298"/>
    <lineage>
        <taxon>Bacteria</taxon>
        <taxon>Bacillati</taxon>
        <taxon>Bacillota</taxon>
        <taxon>Clostridia</taxon>
        <taxon>Lachnospirales</taxon>
        <taxon>Lachnospiraceae</taxon>
        <taxon>Fusicatenibacter</taxon>
    </lineage>
</organism>
<dbReference type="InterPro" id="IPR040442">
    <property type="entry name" value="Pyrv_kinase-like_dom_sf"/>
</dbReference>
<feature type="coiled-coil region" evidence="18">
    <location>
        <begin position="234"/>
        <end position="261"/>
    </location>
</feature>
<dbReference type="PANTHER" id="PTHR46244:SF3">
    <property type="entry name" value="PHOSPHOENOLPYRUVATE-PROTEIN PHOSPHOTRANSFERASE"/>
    <property type="match status" value="1"/>
</dbReference>
<dbReference type="PROSITE" id="PS00742">
    <property type="entry name" value="PEP_ENZYMES_2"/>
    <property type="match status" value="1"/>
</dbReference>
<comment type="function">
    <text evidence="3 17">General (non sugar-specific) component of the phosphoenolpyruvate-dependent sugar phosphotransferase system (sugar PTS). This major carbohydrate active-transport system catalyzes the phosphorylation of incoming sugar substrates concomitantly with their translocation across the cell membrane. Enzyme I transfers the phosphoryl group from phosphoenolpyruvate (PEP) to the phosphoryl carrier protein (HPr).</text>
</comment>
<evidence type="ECO:0000256" key="3">
    <source>
        <dbReference type="ARBA" id="ARBA00002728"/>
    </source>
</evidence>
<evidence type="ECO:0000256" key="13">
    <source>
        <dbReference type="ARBA" id="ARBA00022723"/>
    </source>
</evidence>
<dbReference type="Pfam" id="PF00391">
    <property type="entry name" value="PEP-utilizers"/>
    <property type="match status" value="1"/>
</dbReference>
<evidence type="ECO:0000259" key="21">
    <source>
        <dbReference type="Pfam" id="PF05524"/>
    </source>
</evidence>
<evidence type="ECO:0000256" key="6">
    <source>
        <dbReference type="ARBA" id="ARBA00012232"/>
    </source>
</evidence>
<evidence type="ECO:0000256" key="15">
    <source>
        <dbReference type="ARBA" id="ARBA00022842"/>
    </source>
</evidence>
<keyword evidence="9 17" id="KW-0963">Cytoplasm</keyword>
<evidence type="ECO:0000256" key="8">
    <source>
        <dbReference type="ARBA" id="ARBA00022448"/>
    </source>
</evidence>
<evidence type="ECO:0000256" key="18">
    <source>
        <dbReference type="SAM" id="Coils"/>
    </source>
</evidence>
<dbReference type="Pfam" id="PF02896">
    <property type="entry name" value="PEP-utilizers_C"/>
    <property type="match status" value="1"/>
</dbReference>
<dbReference type="SUPFAM" id="SSF52009">
    <property type="entry name" value="Phosphohistidine domain"/>
    <property type="match status" value="1"/>
</dbReference>
<evidence type="ECO:0000256" key="1">
    <source>
        <dbReference type="ARBA" id="ARBA00000683"/>
    </source>
</evidence>
<proteinExistence type="inferred from homology"/>
<dbReference type="Gene3D" id="3.20.20.60">
    <property type="entry name" value="Phosphoenolpyruvate-binding domains"/>
    <property type="match status" value="1"/>
</dbReference>
<dbReference type="SUPFAM" id="SSF51621">
    <property type="entry name" value="Phosphoenolpyruvate/pyruvate domain"/>
    <property type="match status" value="1"/>
</dbReference>
<comment type="catalytic activity">
    <reaction evidence="1 17">
        <text>L-histidyl-[protein] + phosphoenolpyruvate = N(pros)-phospho-L-histidyl-[protein] + pyruvate</text>
        <dbReference type="Rhea" id="RHEA:23880"/>
        <dbReference type="Rhea" id="RHEA-COMP:9745"/>
        <dbReference type="Rhea" id="RHEA-COMP:9746"/>
        <dbReference type="ChEBI" id="CHEBI:15361"/>
        <dbReference type="ChEBI" id="CHEBI:29979"/>
        <dbReference type="ChEBI" id="CHEBI:58702"/>
        <dbReference type="ChEBI" id="CHEBI:64837"/>
        <dbReference type="EC" id="2.7.3.9"/>
    </reaction>
</comment>
<dbReference type="Gene3D" id="1.10.274.10">
    <property type="entry name" value="PtsI, HPr-binding domain"/>
    <property type="match status" value="1"/>
</dbReference>
<protein>
    <recommendedName>
        <fullName evidence="7 17">Phosphoenolpyruvate-protein phosphotransferase</fullName>
        <ecNumber evidence="6 17">2.7.3.9</ecNumber>
    </recommendedName>
    <alternativeName>
        <fullName evidence="16 17">Phosphotransferase system, enzyme I</fullName>
    </alternativeName>
</protein>
<keyword evidence="12 17" id="KW-0598">Phosphotransferase system</keyword>
<evidence type="ECO:0000256" key="17">
    <source>
        <dbReference type="PIRNR" id="PIRNR000732"/>
    </source>
</evidence>
<evidence type="ECO:0000256" key="5">
    <source>
        <dbReference type="ARBA" id="ARBA00007837"/>
    </source>
</evidence>
<dbReference type="InterPro" id="IPR008731">
    <property type="entry name" value="PTS_EIN"/>
</dbReference>
<evidence type="ECO:0000256" key="7">
    <source>
        <dbReference type="ARBA" id="ARBA00016544"/>
    </source>
</evidence>
<dbReference type="InterPro" id="IPR036637">
    <property type="entry name" value="Phosphohistidine_dom_sf"/>
</dbReference>
<dbReference type="GO" id="GO:0008965">
    <property type="term" value="F:phosphoenolpyruvate-protein phosphotransferase activity"/>
    <property type="evidence" value="ECO:0007669"/>
    <property type="project" value="UniProtKB-EC"/>
</dbReference>
<dbReference type="SUPFAM" id="SSF47831">
    <property type="entry name" value="Enzyme I of the PEP:sugar phosphotransferase system HPr-binding (sub)domain"/>
    <property type="match status" value="1"/>
</dbReference>
<keyword evidence="10 17" id="KW-0762">Sugar transport</keyword>
<evidence type="ECO:0000313" key="23">
    <source>
        <dbReference type="Proteomes" id="UP000768180"/>
    </source>
</evidence>
<comment type="caution">
    <text evidence="22">The sequence shown here is derived from an EMBL/GenBank/DDBJ whole genome shotgun (WGS) entry which is preliminary data.</text>
</comment>
<dbReference type="PIRSF" id="PIRSF000732">
    <property type="entry name" value="PTS_enzyme_I"/>
    <property type="match status" value="1"/>
</dbReference>
<comment type="subcellular location">
    <subcellularLocation>
        <location evidence="4 17">Cytoplasm</location>
    </subcellularLocation>
</comment>
<evidence type="ECO:0000256" key="11">
    <source>
        <dbReference type="ARBA" id="ARBA00022679"/>
    </source>
</evidence>
<evidence type="ECO:0000256" key="9">
    <source>
        <dbReference type="ARBA" id="ARBA00022490"/>
    </source>
</evidence>
<keyword evidence="13 17" id="KW-0479">Metal-binding</keyword>
<accession>A0ABX2GGU2</accession>
<reference evidence="22 23" key="1">
    <citation type="journal article" date="2020" name="Cell Host Microbe">
        <title>Functional and Genomic Variation between Human-Derived Isolates of Lachnospiraceae Reveals Inter- and Intra-Species Diversity.</title>
        <authorList>
            <person name="Sorbara M.T."/>
            <person name="Littmann E.R."/>
            <person name="Fontana E."/>
            <person name="Moody T.U."/>
            <person name="Kohout C.E."/>
            <person name="Gjonbalaj M."/>
            <person name="Eaton V."/>
            <person name="Seok R."/>
            <person name="Leiner I.M."/>
            <person name="Pamer E.G."/>
        </authorList>
    </citation>
    <scope>NUCLEOTIDE SEQUENCE [LARGE SCALE GENOMIC DNA]</scope>
    <source>
        <strain evidence="22 23">MSK.14.54</strain>
    </source>
</reference>
<evidence type="ECO:0000256" key="16">
    <source>
        <dbReference type="ARBA" id="ARBA00033235"/>
    </source>
</evidence>
<dbReference type="InterPro" id="IPR006318">
    <property type="entry name" value="PTS_EI-like"/>
</dbReference>